<keyword evidence="2" id="KW-1185">Reference proteome</keyword>
<comment type="caution">
    <text evidence="1">The sequence shown here is derived from an EMBL/GenBank/DDBJ whole genome shotgun (WGS) entry which is preliminary data.</text>
</comment>
<dbReference type="InterPro" id="IPR011049">
    <property type="entry name" value="Serralysin-like_metalloprot_C"/>
</dbReference>
<gene>
    <name evidence="1" type="ORF">CLV74_11462</name>
</gene>
<proteinExistence type="predicted"/>
<dbReference type="OrthoDB" id="7828264at2"/>
<dbReference type="Proteomes" id="UP000238392">
    <property type="component" value="Unassembled WGS sequence"/>
</dbReference>
<reference evidence="1 2" key="1">
    <citation type="submission" date="2018-03" db="EMBL/GenBank/DDBJ databases">
        <title>Genomic Encyclopedia of Archaeal and Bacterial Type Strains, Phase II (KMG-II): from individual species to whole genera.</title>
        <authorList>
            <person name="Goeker M."/>
        </authorList>
    </citation>
    <scope>NUCLEOTIDE SEQUENCE [LARGE SCALE GENOMIC DNA]</scope>
    <source>
        <strain evidence="1 2">DSM 100212</strain>
    </source>
</reference>
<accession>A0A2T0WGL9</accession>
<dbReference type="Gene3D" id="2.150.10.10">
    <property type="entry name" value="Serralysin-like metalloprotease, C-terminal"/>
    <property type="match status" value="3"/>
</dbReference>
<dbReference type="SUPFAM" id="SSF51120">
    <property type="entry name" value="beta-Roll"/>
    <property type="match status" value="2"/>
</dbReference>
<dbReference type="AlphaFoldDB" id="A0A2T0WGL9"/>
<dbReference type="InterPro" id="IPR001343">
    <property type="entry name" value="Hemolysn_Ca-bd"/>
</dbReference>
<dbReference type="PRINTS" id="PR00313">
    <property type="entry name" value="CABNDNGRPT"/>
</dbReference>
<evidence type="ECO:0000313" key="2">
    <source>
        <dbReference type="Proteomes" id="UP000238392"/>
    </source>
</evidence>
<protein>
    <submittedName>
        <fullName evidence="1">Hemolysin type calcium-binding protein</fullName>
    </submittedName>
</protein>
<sequence>MAQIKFFPASSGTSTYSKFQNYALTSISQTAITGTVLSSALGTTPYRFEATVADGTAYDIAFGTNAGSQSLSSGTITTITWYTDDGAVAMRASNLNFSAATFASKMLTDGGNLLWEMITDRNLNYFGSAQADLIYTGTGNDVVKALAGQDYIMDMGGSDTYIGGAGVDVVDYSQSFWRPWLGNRGIVVDLRAGTGTGPDGNTDTFNGIEQITGTYKNDVMRGNAADNVFTGFAGNDVFNGRGGRDYVRYDDDDDYGGYSAIVARLDQGFVTDGFGNRDRVVSIEGVYGTAGADRFFDDANDNYFRGNAGDDTFLLRRGNDYVSGGTGADTFVFAGADFDHNAISDFEVGIDHIKISAATKYADLTINQNTAGNAIVVYDSSSVELLGVAKADLSADDFLFA</sequence>
<dbReference type="Pfam" id="PF00353">
    <property type="entry name" value="HemolysinCabind"/>
    <property type="match status" value="3"/>
</dbReference>
<dbReference type="EMBL" id="PVTQ01000014">
    <property type="protein sequence ID" value="PRY85836.1"/>
    <property type="molecule type" value="Genomic_DNA"/>
</dbReference>
<dbReference type="GO" id="GO:0005509">
    <property type="term" value="F:calcium ion binding"/>
    <property type="evidence" value="ECO:0007669"/>
    <property type="project" value="InterPro"/>
</dbReference>
<name>A0A2T0WGL9_9RHOB</name>
<dbReference type="RefSeq" id="WP_106267232.1">
    <property type="nucleotide sequence ID" value="NZ_PVTQ01000014.1"/>
</dbReference>
<organism evidence="1 2">
    <name type="scientific">Donghicola tyrosinivorans</name>
    <dbReference type="NCBI Taxonomy" id="1652492"/>
    <lineage>
        <taxon>Bacteria</taxon>
        <taxon>Pseudomonadati</taxon>
        <taxon>Pseudomonadota</taxon>
        <taxon>Alphaproteobacteria</taxon>
        <taxon>Rhodobacterales</taxon>
        <taxon>Roseobacteraceae</taxon>
        <taxon>Donghicola</taxon>
    </lineage>
</organism>
<evidence type="ECO:0000313" key="1">
    <source>
        <dbReference type="EMBL" id="PRY85836.1"/>
    </source>
</evidence>